<dbReference type="AlphaFoldDB" id="A0A841ZC00"/>
<keyword evidence="4 5" id="KW-0046">Antibiotic resistance</keyword>
<dbReference type="GO" id="GO:0030655">
    <property type="term" value="P:beta-lactam antibiotic catabolic process"/>
    <property type="evidence" value="ECO:0007669"/>
    <property type="project" value="InterPro"/>
</dbReference>
<organism evidence="8 9">
    <name type="scientific">Listeria weihenstephanensis</name>
    <dbReference type="NCBI Taxonomy" id="1006155"/>
    <lineage>
        <taxon>Bacteria</taxon>
        <taxon>Bacillati</taxon>
        <taxon>Bacillota</taxon>
        <taxon>Bacilli</taxon>
        <taxon>Bacillales</taxon>
        <taxon>Listeriaceae</taxon>
        <taxon>Listeria</taxon>
    </lineage>
</organism>
<dbReference type="GO" id="GO:0046677">
    <property type="term" value="P:response to antibiotic"/>
    <property type="evidence" value="ECO:0007669"/>
    <property type="project" value="UniProtKB-UniRule"/>
</dbReference>
<dbReference type="GO" id="GO:0008800">
    <property type="term" value="F:beta-lactamase activity"/>
    <property type="evidence" value="ECO:0007669"/>
    <property type="project" value="UniProtKB-UniRule"/>
</dbReference>
<feature type="domain" description="Beta-lactamase class A catalytic" evidence="7">
    <location>
        <begin position="62"/>
        <end position="277"/>
    </location>
</feature>
<evidence type="ECO:0000256" key="4">
    <source>
        <dbReference type="ARBA" id="ARBA00023251"/>
    </source>
</evidence>
<evidence type="ECO:0000313" key="8">
    <source>
        <dbReference type="EMBL" id="MBC1502036.1"/>
    </source>
</evidence>
<accession>A0A841ZC00</accession>
<dbReference type="PANTHER" id="PTHR35333:SF3">
    <property type="entry name" value="BETA-LACTAMASE-TYPE TRANSPEPTIDASE FOLD CONTAINING PROTEIN"/>
    <property type="match status" value="1"/>
</dbReference>
<protein>
    <recommendedName>
        <fullName evidence="2 5">Beta-lactamase</fullName>
        <ecNumber evidence="2 5">3.5.2.6</ecNumber>
    </recommendedName>
</protein>
<reference evidence="8 9" key="1">
    <citation type="submission" date="2020-03" db="EMBL/GenBank/DDBJ databases">
        <title>Soil Listeria distribution.</title>
        <authorList>
            <person name="Liao J."/>
            <person name="Wiedmann M."/>
        </authorList>
    </citation>
    <scope>NUCLEOTIDE SEQUENCE [LARGE SCALE GENOMIC DNA]</scope>
    <source>
        <strain evidence="8 9">FSL L7-1523</strain>
    </source>
</reference>
<comment type="catalytic activity">
    <reaction evidence="5">
        <text>a beta-lactam + H2O = a substituted beta-amino acid</text>
        <dbReference type="Rhea" id="RHEA:20401"/>
        <dbReference type="ChEBI" id="CHEBI:15377"/>
        <dbReference type="ChEBI" id="CHEBI:35627"/>
        <dbReference type="ChEBI" id="CHEBI:140347"/>
        <dbReference type="EC" id="3.5.2.6"/>
    </reaction>
</comment>
<feature type="signal peptide" evidence="6">
    <location>
        <begin position="1"/>
        <end position="23"/>
    </location>
</feature>
<dbReference type="PROSITE" id="PS51257">
    <property type="entry name" value="PROKAR_LIPOPROTEIN"/>
    <property type="match status" value="1"/>
</dbReference>
<proteinExistence type="inferred from homology"/>
<evidence type="ECO:0000256" key="6">
    <source>
        <dbReference type="SAM" id="SignalP"/>
    </source>
</evidence>
<keyword evidence="6" id="KW-0732">Signal</keyword>
<dbReference type="InterPro" id="IPR023650">
    <property type="entry name" value="Beta-lactam_class-A_AS"/>
</dbReference>
<dbReference type="RefSeq" id="WP_185427500.1">
    <property type="nucleotide sequence ID" value="NZ_JAARRL010000038.1"/>
</dbReference>
<evidence type="ECO:0000259" key="7">
    <source>
        <dbReference type="Pfam" id="PF13354"/>
    </source>
</evidence>
<dbReference type="InterPro" id="IPR045155">
    <property type="entry name" value="Beta-lactam_cat"/>
</dbReference>
<keyword evidence="3 5" id="KW-0378">Hydrolase</keyword>
<dbReference type="PROSITE" id="PS00146">
    <property type="entry name" value="BETA_LACTAMASE_A"/>
    <property type="match status" value="1"/>
</dbReference>
<dbReference type="InterPro" id="IPR000871">
    <property type="entry name" value="Beta-lactam_class-A"/>
</dbReference>
<comment type="similarity">
    <text evidence="1 5">Belongs to the class-A beta-lactamase family.</text>
</comment>
<evidence type="ECO:0000256" key="2">
    <source>
        <dbReference type="ARBA" id="ARBA00012865"/>
    </source>
</evidence>
<evidence type="ECO:0000256" key="3">
    <source>
        <dbReference type="ARBA" id="ARBA00022801"/>
    </source>
</evidence>
<comment type="caution">
    <text evidence="8">The sequence shown here is derived from an EMBL/GenBank/DDBJ whole genome shotgun (WGS) entry which is preliminary data.</text>
</comment>
<dbReference type="NCBIfam" id="NF033103">
    <property type="entry name" value="bla_class_A"/>
    <property type="match status" value="1"/>
</dbReference>
<dbReference type="EMBL" id="JAARRL010000038">
    <property type="protein sequence ID" value="MBC1502036.1"/>
    <property type="molecule type" value="Genomic_DNA"/>
</dbReference>
<evidence type="ECO:0000313" key="9">
    <source>
        <dbReference type="Proteomes" id="UP000564536"/>
    </source>
</evidence>
<dbReference type="EC" id="3.5.2.6" evidence="2 5"/>
<gene>
    <name evidence="8" type="primary">bla</name>
    <name evidence="8" type="ORF">HB943_15650</name>
</gene>
<dbReference type="Pfam" id="PF13354">
    <property type="entry name" value="Beta-lactamase2"/>
    <property type="match status" value="1"/>
</dbReference>
<dbReference type="InterPro" id="IPR012338">
    <property type="entry name" value="Beta-lactam/transpept-like"/>
</dbReference>
<evidence type="ECO:0000256" key="5">
    <source>
        <dbReference type="RuleBase" id="RU361140"/>
    </source>
</evidence>
<evidence type="ECO:0000256" key="1">
    <source>
        <dbReference type="ARBA" id="ARBA00009009"/>
    </source>
</evidence>
<dbReference type="Proteomes" id="UP000564536">
    <property type="component" value="Unassembled WGS sequence"/>
</dbReference>
<dbReference type="PANTHER" id="PTHR35333">
    <property type="entry name" value="BETA-LACTAMASE"/>
    <property type="match status" value="1"/>
</dbReference>
<feature type="chain" id="PRO_5038644959" description="Beta-lactamase" evidence="6">
    <location>
        <begin position="24"/>
        <end position="305"/>
    </location>
</feature>
<name>A0A841ZC00_9LIST</name>
<dbReference type="SUPFAM" id="SSF56601">
    <property type="entry name" value="beta-lactamase/transpeptidase-like"/>
    <property type="match status" value="1"/>
</dbReference>
<sequence>MRVRKILLSFTVIFAVAGLVACSAPDKDAAATKKETKHETDSAQVKAALEKLEKKYGATLGIYGMDGTGKQIIGFNEQERFAYTSTFKAIAGGILLKNLTDEQLNKQITFSKEDLVDYSPITEKHVASGMTMKEIINAAMDYSDNTAGNLMLHQLGGPTGFEKELVKIGDKTMKPVRYETELNTAVPGDIRDTTTPEAMAKSLAYLVTVGNLPADRLAYFKQTLINNTTGGKLIRAGVPDGYVVGDKTGAGSYGTRNDIAVIYPKDKDGKPLVWVIYSKKTGKDDEYNDQLIADAAKVLSDYYAL</sequence>
<dbReference type="Gene3D" id="3.40.710.10">
    <property type="entry name" value="DD-peptidase/beta-lactamase superfamily"/>
    <property type="match status" value="1"/>
</dbReference>
<dbReference type="PRINTS" id="PR00118">
    <property type="entry name" value="BLACTAMASEA"/>
</dbReference>